<dbReference type="EMBL" id="SHNN01000001">
    <property type="protein sequence ID" value="MCX2980290.1"/>
    <property type="molecule type" value="Genomic_DNA"/>
</dbReference>
<reference evidence="2" key="1">
    <citation type="submission" date="2019-02" db="EMBL/GenBank/DDBJ databases">
        <authorList>
            <person name="Li S.-H."/>
        </authorList>
    </citation>
    <scope>NUCLEOTIDE SEQUENCE</scope>
    <source>
        <strain evidence="2">IMCC14734</strain>
    </source>
</reference>
<evidence type="ECO:0000313" key="3">
    <source>
        <dbReference type="Proteomes" id="UP001143362"/>
    </source>
</evidence>
<evidence type="ECO:0000256" key="1">
    <source>
        <dbReference type="SAM" id="SignalP"/>
    </source>
</evidence>
<evidence type="ECO:0000313" key="2">
    <source>
        <dbReference type="EMBL" id="MCX2980290.1"/>
    </source>
</evidence>
<comment type="caution">
    <text evidence="2">The sequence shown here is derived from an EMBL/GenBank/DDBJ whole genome shotgun (WGS) entry which is preliminary data.</text>
</comment>
<dbReference type="Proteomes" id="UP001143362">
    <property type="component" value="Unassembled WGS sequence"/>
</dbReference>
<keyword evidence="1" id="KW-0732">Signal</keyword>
<dbReference type="RefSeq" id="WP_279244267.1">
    <property type="nucleotide sequence ID" value="NZ_SHNN01000001.1"/>
</dbReference>
<organism evidence="2 3">
    <name type="scientific">Candidatus Litorirhabdus singularis</name>
    <dbReference type="NCBI Taxonomy" id="2518993"/>
    <lineage>
        <taxon>Bacteria</taxon>
        <taxon>Pseudomonadati</taxon>
        <taxon>Pseudomonadota</taxon>
        <taxon>Gammaproteobacteria</taxon>
        <taxon>Cellvibrionales</taxon>
        <taxon>Halieaceae</taxon>
        <taxon>Candidatus Litorirhabdus</taxon>
    </lineage>
</organism>
<name>A0ABT3TDA8_9GAMM</name>
<feature type="chain" id="PRO_5047411949" evidence="1">
    <location>
        <begin position="22"/>
        <end position="106"/>
    </location>
</feature>
<protein>
    <submittedName>
        <fullName evidence="2">Uncharacterized protein</fullName>
    </submittedName>
</protein>
<keyword evidence="3" id="KW-1185">Reference proteome</keyword>
<proteinExistence type="predicted"/>
<feature type="signal peptide" evidence="1">
    <location>
        <begin position="1"/>
        <end position="21"/>
    </location>
</feature>
<accession>A0ABT3TDA8</accession>
<gene>
    <name evidence="2" type="ORF">EYC98_05330</name>
</gene>
<sequence>MIKVVAAVFTLACLSAPQALAQRQLQCEPGEECSVTCYEAGLTSAPEVFNRTNLDTLQIDLNARVLKLEFRDNPQERNQARTRSFDYFILGTDMSCTINNMHGVHD</sequence>